<keyword evidence="6" id="KW-0472">Membrane</keyword>
<comment type="subcellular location">
    <subcellularLocation>
        <location evidence="1">Cell membrane</location>
        <topology evidence="1">Single-pass membrane protein</topology>
    </subcellularLocation>
    <subcellularLocation>
        <location evidence="7">Cell membrane</location>
        <topology evidence="7">Single-pass type II membrane protein</topology>
    </subcellularLocation>
</comment>
<comment type="caution">
    <text evidence="8">The sequence shown here is derived from an EMBL/GenBank/DDBJ whole genome shotgun (WGS) entry which is preliminary data.</text>
</comment>
<evidence type="ECO:0000256" key="5">
    <source>
        <dbReference type="ARBA" id="ARBA00022989"/>
    </source>
</evidence>
<comment type="similarity">
    <text evidence="2 7">Belongs to the ExbD/TolR family.</text>
</comment>
<name>A0ABW0C4P5_9FLAO</name>
<keyword evidence="3" id="KW-1003">Cell membrane</keyword>
<proteinExistence type="inferred from homology"/>
<dbReference type="Pfam" id="PF02472">
    <property type="entry name" value="ExbD"/>
    <property type="match status" value="1"/>
</dbReference>
<keyword evidence="9" id="KW-1185">Reference proteome</keyword>
<evidence type="ECO:0000256" key="4">
    <source>
        <dbReference type="ARBA" id="ARBA00022692"/>
    </source>
</evidence>
<evidence type="ECO:0000256" key="3">
    <source>
        <dbReference type="ARBA" id="ARBA00022475"/>
    </source>
</evidence>
<evidence type="ECO:0000256" key="7">
    <source>
        <dbReference type="RuleBase" id="RU003879"/>
    </source>
</evidence>
<organism evidence="8 9">
    <name type="scientific">Bizionia hallyeonensis</name>
    <dbReference type="NCBI Taxonomy" id="1123757"/>
    <lineage>
        <taxon>Bacteria</taxon>
        <taxon>Pseudomonadati</taxon>
        <taxon>Bacteroidota</taxon>
        <taxon>Flavobacteriia</taxon>
        <taxon>Flavobacteriales</taxon>
        <taxon>Flavobacteriaceae</taxon>
        <taxon>Bizionia</taxon>
    </lineage>
</organism>
<dbReference type="RefSeq" id="WP_248399752.1">
    <property type="nucleotide sequence ID" value="NZ_JBHSLA010000002.1"/>
</dbReference>
<evidence type="ECO:0000256" key="6">
    <source>
        <dbReference type="ARBA" id="ARBA00023136"/>
    </source>
</evidence>
<keyword evidence="5" id="KW-1133">Transmembrane helix</keyword>
<protein>
    <submittedName>
        <fullName evidence="8">ExbD/TolR family protein</fullName>
    </submittedName>
</protein>
<keyword evidence="7" id="KW-0813">Transport</keyword>
<dbReference type="PANTHER" id="PTHR30558">
    <property type="entry name" value="EXBD MEMBRANE COMPONENT OF PMF-DRIVEN MACROMOLECULE IMPORT SYSTEM"/>
    <property type="match status" value="1"/>
</dbReference>
<reference evidence="9" key="1">
    <citation type="journal article" date="2019" name="Int. J. Syst. Evol. Microbiol.">
        <title>The Global Catalogue of Microorganisms (GCM) 10K type strain sequencing project: providing services to taxonomists for standard genome sequencing and annotation.</title>
        <authorList>
            <consortium name="The Broad Institute Genomics Platform"/>
            <consortium name="The Broad Institute Genome Sequencing Center for Infectious Disease"/>
            <person name="Wu L."/>
            <person name="Ma J."/>
        </authorList>
    </citation>
    <scope>NUCLEOTIDE SEQUENCE [LARGE SCALE GENOMIC DNA]</scope>
    <source>
        <strain evidence="9">JCM 17978</strain>
    </source>
</reference>
<dbReference type="Proteomes" id="UP001596162">
    <property type="component" value="Unassembled WGS sequence"/>
</dbReference>
<dbReference type="PANTHER" id="PTHR30558:SF3">
    <property type="entry name" value="BIOPOLYMER TRANSPORT PROTEIN EXBD-RELATED"/>
    <property type="match status" value="1"/>
</dbReference>
<dbReference type="InterPro" id="IPR003400">
    <property type="entry name" value="ExbD"/>
</dbReference>
<keyword evidence="7" id="KW-0653">Protein transport</keyword>
<evidence type="ECO:0000313" key="8">
    <source>
        <dbReference type="EMBL" id="MFC5195043.1"/>
    </source>
</evidence>
<dbReference type="EMBL" id="JBHSLA010000002">
    <property type="protein sequence ID" value="MFC5195043.1"/>
    <property type="molecule type" value="Genomic_DNA"/>
</dbReference>
<gene>
    <name evidence="8" type="ORF">ACFPH8_06845</name>
</gene>
<accession>A0ABW0C4P5</accession>
<keyword evidence="4 7" id="KW-0812">Transmembrane</keyword>
<evidence type="ECO:0000256" key="1">
    <source>
        <dbReference type="ARBA" id="ARBA00004162"/>
    </source>
</evidence>
<evidence type="ECO:0000313" key="9">
    <source>
        <dbReference type="Proteomes" id="UP001596162"/>
    </source>
</evidence>
<evidence type="ECO:0000256" key="2">
    <source>
        <dbReference type="ARBA" id="ARBA00005811"/>
    </source>
</evidence>
<sequence length="184" mass="20473">MRHHRNSENVNAGSMADIAFLLLIFFLVTTTISTDAGINRNLPAFCPTNDCATLTADNNVLRIVLNNSNDILMNNKLVPLNAISQQVSNFVNNNGDNSCSYCSGEQLLTASDNPQKAIISLEHNRQTSYELFIQVQNSISKAITDLREVYSQNNFRKSLSDLSSTEIEEVRKAYPLIISEVETN</sequence>